<dbReference type="NCBIfam" id="TIGR02391">
    <property type="entry name" value="hypoth_ymh"/>
    <property type="match status" value="1"/>
</dbReference>
<comment type="caution">
    <text evidence="2">The sequence shown here is derived from an EMBL/GenBank/DDBJ whole genome shotgun (WGS) entry which is preliminary data.</text>
</comment>
<dbReference type="AlphaFoldDB" id="A0A059FQQ1"/>
<name>A0A059FQQ1_9PROT</name>
<protein>
    <recommendedName>
        <fullName evidence="1">Conserved hypothetical protein CHP02391 domain-containing protein</fullName>
    </recommendedName>
</protein>
<dbReference type="Proteomes" id="UP000025171">
    <property type="component" value="Unassembled WGS sequence"/>
</dbReference>
<evidence type="ECO:0000313" key="3">
    <source>
        <dbReference type="Proteomes" id="UP000025171"/>
    </source>
</evidence>
<organism evidence="2 3">
    <name type="scientific">Hyphomonas johnsonii MHS-2</name>
    <dbReference type="NCBI Taxonomy" id="1280950"/>
    <lineage>
        <taxon>Bacteria</taxon>
        <taxon>Pseudomonadati</taxon>
        <taxon>Pseudomonadota</taxon>
        <taxon>Alphaproteobacteria</taxon>
        <taxon>Hyphomonadales</taxon>
        <taxon>Hyphomonadaceae</taxon>
        <taxon>Hyphomonas</taxon>
    </lineage>
</organism>
<dbReference type="EMBL" id="ARYK01000003">
    <property type="protein sequence ID" value="KCZ92974.1"/>
    <property type="molecule type" value="Genomic_DNA"/>
</dbReference>
<accession>A0A059FQQ1</accession>
<dbReference type="Pfam" id="PF09509">
    <property type="entry name" value="Hypoth_Ymh"/>
    <property type="match status" value="1"/>
</dbReference>
<dbReference type="OrthoDB" id="5195054at2"/>
<gene>
    <name evidence="2" type="ORF">HJO_08462</name>
</gene>
<evidence type="ECO:0000259" key="1">
    <source>
        <dbReference type="Pfam" id="PF09509"/>
    </source>
</evidence>
<evidence type="ECO:0000313" key="2">
    <source>
        <dbReference type="EMBL" id="KCZ92974.1"/>
    </source>
</evidence>
<dbReference type="RefSeq" id="WP_051618419.1">
    <property type="nucleotide sequence ID" value="NZ_ARYK01000003.1"/>
</dbReference>
<keyword evidence="3" id="KW-1185">Reference proteome</keyword>
<sequence>MIFGIKELQKSIDQIGLGAKTISIPASSFQDVEVEDRNGVSIFDEYVAVIDDDDIISVTRDLFASGFHSEAVEAAFKLLDDQVRSASGIPKSGAGLMEKVFSPSNPVIALNAGLTQSELDEQAGYHRIFSGSMLGIRNPCAHELTWISDAKAALEALILCQHLTKKLKRAMAAKLP</sequence>
<feature type="domain" description="Conserved hypothetical protein CHP02391" evidence="1">
    <location>
        <begin position="53"/>
        <end position="167"/>
    </location>
</feature>
<proteinExistence type="predicted"/>
<dbReference type="InterPro" id="IPR012654">
    <property type="entry name" value="CHP02391"/>
</dbReference>
<dbReference type="STRING" id="1280950.HJO_08462"/>
<reference evidence="2 3" key="1">
    <citation type="journal article" date="2014" name="Antonie Van Leeuwenhoek">
        <title>Hyphomonas beringensis sp. nov. and Hyphomonas chukchiensis sp. nov., isolated from surface seawater of the Bering Sea and Chukchi Sea.</title>
        <authorList>
            <person name="Li C."/>
            <person name="Lai Q."/>
            <person name="Li G."/>
            <person name="Dong C."/>
            <person name="Wang J."/>
            <person name="Liao Y."/>
            <person name="Shao Z."/>
        </authorList>
    </citation>
    <scope>NUCLEOTIDE SEQUENCE [LARGE SCALE GENOMIC DNA]</scope>
    <source>
        <strain evidence="2 3">MHS-2</strain>
    </source>
</reference>